<evidence type="ECO:0000313" key="6">
    <source>
        <dbReference type="EMBL" id="RHW24504.1"/>
    </source>
</evidence>
<accession>A0A417XVH4</accession>
<gene>
    <name evidence="6" type="ORF">D0Z08_24635</name>
</gene>
<evidence type="ECO:0000256" key="2">
    <source>
        <dbReference type="ARBA" id="ARBA00022692"/>
    </source>
</evidence>
<proteinExistence type="predicted"/>
<comment type="subcellular location">
    <subcellularLocation>
        <location evidence="1">Endomembrane system</location>
        <topology evidence="1">Multi-pass membrane protein</topology>
    </subcellularLocation>
</comment>
<feature type="transmembrane region" description="Helical" evidence="5">
    <location>
        <begin position="106"/>
        <end position="132"/>
    </location>
</feature>
<dbReference type="InterPro" id="IPR007318">
    <property type="entry name" value="Phopholipid_MeTrfase"/>
</dbReference>
<name>A0A417XVH4_9ACTN</name>
<dbReference type="AlphaFoldDB" id="A0A417XVH4"/>
<keyword evidence="7" id="KW-1185">Reference proteome</keyword>
<dbReference type="GO" id="GO:0032259">
    <property type="term" value="P:methylation"/>
    <property type="evidence" value="ECO:0007669"/>
    <property type="project" value="UniProtKB-KW"/>
</dbReference>
<keyword evidence="2 5" id="KW-0812">Transmembrane</keyword>
<dbReference type="Pfam" id="PF04191">
    <property type="entry name" value="PEMT"/>
    <property type="match status" value="1"/>
</dbReference>
<keyword evidence="4 5" id="KW-0472">Membrane</keyword>
<evidence type="ECO:0000256" key="5">
    <source>
        <dbReference type="SAM" id="Phobius"/>
    </source>
</evidence>
<protein>
    <submittedName>
        <fullName evidence="6">Isoprenylcysteine carboxylmethyltransferase family protein</fullName>
    </submittedName>
</protein>
<keyword evidence="3 5" id="KW-1133">Transmembrane helix</keyword>
<reference evidence="6 7" key="1">
    <citation type="submission" date="2018-09" db="EMBL/GenBank/DDBJ databases">
        <title>Genome sequencing of Nocardioides immobilis CCTCC AB 2017083 for comparison to Nocardioides silvaticus.</title>
        <authorList>
            <person name="Li C."/>
            <person name="Wang G."/>
        </authorList>
    </citation>
    <scope>NUCLEOTIDE SEQUENCE [LARGE SCALE GENOMIC DNA]</scope>
    <source>
        <strain evidence="6 7">CCTCC AB 2017083</strain>
    </source>
</reference>
<comment type="caution">
    <text evidence="6">The sequence shown here is derived from an EMBL/GenBank/DDBJ whole genome shotgun (WGS) entry which is preliminary data.</text>
</comment>
<dbReference type="OrthoDB" id="941586at2"/>
<dbReference type="Proteomes" id="UP000283644">
    <property type="component" value="Unassembled WGS sequence"/>
</dbReference>
<dbReference type="RefSeq" id="WP_118927928.1">
    <property type="nucleotide sequence ID" value="NZ_QXGH01000032.1"/>
</dbReference>
<organism evidence="6 7">
    <name type="scientific">Nocardioides immobilis</name>
    <dbReference type="NCBI Taxonomy" id="2049295"/>
    <lineage>
        <taxon>Bacteria</taxon>
        <taxon>Bacillati</taxon>
        <taxon>Actinomycetota</taxon>
        <taxon>Actinomycetes</taxon>
        <taxon>Propionibacteriales</taxon>
        <taxon>Nocardioidaceae</taxon>
        <taxon>Nocardioides</taxon>
    </lineage>
</organism>
<feature type="transmembrane region" description="Helical" evidence="5">
    <location>
        <begin position="40"/>
        <end position="62"/>
    </location>
</feature>
<dbReference type="GO" id="GO:0008168">
    <property type="term" value="F:methyltransferase activity"/>
    <property type="evidence" value="ECO:0007669"/>
    <property type="project" value="UniProtKB-KW"/>
</dbReference>
<evidence type="ECO:0000256" key="3">
    <source>
        <dbReference type="ARBA" id="ARBA00022989"/>
    </source>
</evidence>
<dbReference type="GO" id="GO:0012505">
    <property type="term" value="C:endomembrane system"/>
    <property type="evidence" value="ECO:0007669"/>
    <property type="project" value="UniProtKB-SubCell"/>
</dbReference>
<evidence type="ECO:0000313" key="7">
    <source>
        <dbReference type="Proteomes" id="UP000283644"/>
    </source>
</evidence>
<dbReference type="Gene3D" id="1.20.120.1630">
    <property type="match status" value="1"/>
</dbReference>
<sequence length="165" mass="17544">MSQTRARAAIGTIVFFFVAPGGTAGLVPWLITRWDGDAPGWAQVVGAVTVAAGTLLVVAAFAQFVLEGRGTPAPVAPTEELVVGGLYRWVRNPMYLGVSTSIAGQAVLFASVGVGLWLVAFVLATTAFTLAYEEPTLRRTYGASYDAYAAAVPRWRPRLTPWRNG</sequence>
<dbReference type="EMBL" id="QXGH01000032">
    <property type="protein sequence ID" value="RHW24504.1"/>
    <property type="molecule type" value="Genomic_DNA"/>
</dbReference>
<evidence type="ECO:0000256" key="1">
    <source>
        <dbReference type="ARBA" id="ARBA00004127"/>
    </source>
</evidence>
<keyword evidence="6" id="KW-0489">Methyltransferase</keyword>
<keyword evidence="6" id="KW-0808">Transferase</keyword>
<evidence type="ECO:0000256" key="4">
    <source>
        <dbReference type="ARBA" id="ARBA00023136"/>
    </source>
</evidence>